<dbReference type="EMBL" id="CP019893">
    <property type="protein sequence ID" value="ARS91497.1"/>
    <property type="molecule type" value="Genomic_DNA"/>
</dbReference>
<feature type="transmembrane region" description="Helical" evidence="1">
    <location>
        <begin position="7"/>
        <end position="26"/>
    </location>
</feature>
<dbReference type="KEGG" id="naj:B1756_18385"/>
<accession>A0A2Z2HZP5</accession>
<keyword evidence="3" id="KW-1185">Reference proteome</keyword>
<keyword evidence="1" id="KW-0472">Membrane</keyword>
<evidence type="ECO:0000313" key="3">
    <source>
        <dbReference type="Proteomes" id="UP000250088"/>
    </source>
</evidence>
<dbReference type="RefSeq" id="WP_086889864.1">
    <property type="nucleotide sequence ID" value="NZ_CP019893.1"/>
</dbReference>
<gene>
    <name evidence="2" type="ORF">B1756_18385</name>
</gene>
<dbReference type="GeneID" id="32896084"/>
<proteinExistence type="predicted"/>
<dbReference type="AlphaFoldDB" id="A0A2Z2HZP5"/>
<name>A0A2Z2HZP5_9EURY</name>
<feature type="transmembrane region" description="Helical" evidence="1">
    <location>
        <begin position="32"/>
        <end position="54"/>
    </location>
</feature>
<protein>
    <submittedName>
        <fullName evidence="2">Uncharacterized protein</fullName>
    </submittedName>
</protein>
<reference evidence="3" key="1">
    <citation type="submission" date="2017-02" db="EMBL/GenBank/DDBJ databases">
        <title>Natronthermophilus aegyptiacus gen. nov.,sp. nov., an aerobic, extremely halophilic alkalithermophilic archaeon isolated from the athalassohaline Wadi An Natrun, Egypt.</title>
        <authorList>
            <person name="Zhao B."/>
        </authorList>
    </citation>
    <scope>NUCLEOTIDE SEQUENCE [LARGE SCALE GENOMIC DNA]</scope>
    <source>
        <strain evidence="3">JW/NM-HA 15</strain>
    </source>
</reference>
<organism evidence="2 3">
    <name type="scientific">Natrarchaeobaculum aegyptiacum</name>
    <dbReference type="NCBI Taxonomy" id="745377"/>
    <lineage>
        <taxon>Archaea</taxon>
        <taxon>Methanobacteriati</taxon>
        <taxon>Methanobacteriota</taxon>
        <taxon>Stenosarchaea group</taxon>
        <taxon>Halobacteria</taxon>
        <taxon>Halobacteriales</taxon>
        <taxon>Natrialbaceae</taxon>
        <taxon>Natrarchaeobaculum</taxon>
    </lineage>
</organism>
<sequence length="73" mass="7531">MLDRADLVLAVIPVLAAGGLVVRTIVSSTGVASGLLALPLGPLGWVAALAVIWWELLVGPCPRRSGGRRMADD</sequence>
<dbReference type="Proteomes" id="UP000250088">
    <property type="component" value="Chromosome"/>
</dbReference>
<keyword evidence="1" id="KW-0812">Transmembrane</keyword>
<keyword evidence="1" id="KW-1133">Transmembrane helix</keyword>
<evidence type="ECO:0000256" key="1">
    <source>
        <dbReference type="SAM" id="Phobius"/>
    </source>
</evidence>
<evidence type="ECO:0000313" key="2">
    <source>
        <dbReference type="EMBL" id="ARS91497.1"/>
    </source>
</evidence>